<keyword evidence="1 3" id="KW-0560">Oxidoreductase</keyword>
<evidence type="ECO:0000313" key="3">
    <source>
        <dbReference type="EMBL" id="MEE2032195.1"/>
    </source>
</evidence>
<dbReference type="Proteomes" id="UP001331936">
    <property type="component" value="Unassembled WGS sequence"/>
</dbReference>
<dbReference type="EMBL" id="JAUZMZ010000035">
    <property type="protein sequence ID" value="MEE2032195.1"/>
    <property type="molecule type" value="Genomic_DNA"/>
</dbReference>
<dbReference type="GO" id="GO:0016491">
    <property type="term" value="F:oxidoreductase activity"/>
    <property type="evidence" value="ECO:0007669"/>
    <property type="project" value="UniProtKB-KW"/>
</dbReference>
<sequence length="139" mass="15673">MSMTETVLSVPNPVLDRLERERVLWLTTVDRRGTPVPTPVWFLWSQGTFLMFSQPGTPKLTNMAAQPRVSVNLNADAHGGEVAVFTAEAHVEAAISDEEWRHFVDKYAADIGTLGLTPETFRADYSVPVRMTPRRFRGW</sequence>
<gene>
    <name evidence="3" type="ORF">Q8814_08750</name>
</gene>
<evidence type="ECO:0000313" key="4">
    <source>
        <dbReference type="Proteomes" id="UP001331936"/>
    </source>
</evidence>
<dbReference type="InterPro" id="IPR052019">
    <property type="entry name" value="F420H2_bilvrd_red/Heme_oxyg"/>
</dbReference>
<dbReference type="RefSeq" id="WP_330151619.1">
    <property type="nucleotide sequence ID" value="NZ_JAUZMZ010000035.1"/>
</dbReference>
<dbReference type="InterPro" id="IPR011576">
    <property type="entry name" value="Pyridox_Oxase_N"/>
</dbReference>
<dbReference type="PANTHER" id="PTHR35176:SF6">
    <property type="entry name" value="HEME OXYGENASE HI_0854-RELATED"/>
    <property type="match status" value="1"/>
</dbReference>
<dbReference type="PANTHER" id="PTHR35176">
    <property type="entry name" value="HEME OXYGENASE HI_0854-RELATED"/>
    <property type="match status" value="1"/>
</dbReference>
<reference evidence="3 4" key="1">
    <citation type="submission" date="2023-08" db="EMBL/GenBank/DDBJ databases">
        <authorList>
            <person name="Girao M."/>
            <person name="Carvalho M.F."/>
        </authorList>
    </citation>
    <scope>NUCLEOTIDE SEQUENCE [LARGE SCALE GENOMIC DNA]</scope>
    <source>
        <strain evidence="3 4">CC-R104</strain>
    </source>
</reference>
<evidence type="ECO:0000259" key="2">
    <source>
        <dbReference type="Pfam" id="PF01243"/>
    </source>
</evidence>
<protein>
    <submittedName>
        <fullName evidence="3">TIGR03667 family PPOX class F420-dependent oxidoreductase</fullName>
        <ecNumber evidence="3">1.-.-.-</ecNumber>
    </submittedName>
</protein>
<dbReference type="InterPro" id="IPR012349">
    <property type="entry name" value="Split_barrel_FMN-bd"/>
</dbReference>
<name>A0ABU7JQ98_9NOCA</name>
<comment type="caution">
    <text evidence="3">The sequence shown here is derived from an EMBL/GenBank/DDBJ whole genome shotgun (WGS) entry which is preliminary data.</text>
</comment>
<dbReference type="Pfam" id="PF01243">
    <property type="entry name" value="PNPOx_N"/>
    <property type="match status" value="1"/>
</dbReference>
<dbReference type="NCBIfam" id="TIGR03667">
    <property type="entry name" value="Rv3369"/>
    <property type="match status" value="1"/>
</dbReference>
<dbReference type="InterPro" id="IPR019966">
    <property type="entry name" value="F420-dep_enz_PPOX_Rv3369"/>
</dbReference>
<dbReference type="EC" id="1.-.-.-" evidence="3"/>
<accession>A0ABU7JQ98</accession>
<feature type="domain" description="Pyridoxamine 5'-phosphate oxidase N-terminal" evidence="2">
    <location>
        <begin position="16"/>
        <end position="122"/>
    </location>
</feature>
<proteinExistence type="predicted"/>
<evidence type="ECO:0000256" key="1">
    <source>
        <dbReference type="ARBA" id="ARBA00023002"/>
    </source>
</evidence>
<dbReference type="Gene3D" id="2.30.110.10">
    <property type="entry name" value="Electron Transport, Fmn-binding Protein, Chain A"/>
    <property type="match status" value="1"/>
</dbReference>
<keyword evidence="4" id="KW-1185">Reference proteome</keyword>
<organism evidence="3 4">
    <name type="scientific">Rhodococcus chondri</name>
    <dbReference type="NCBI Taxonomy" id="3065941"/>
    <lineage>
        <taxon>Bacteria</taxon>
        <taxon>Bacillati</taxon>
        <taxon>Actinomycetota</taxon>
        <taxon>Actinomycetes</taxon>
        <taxon>Mycobacteriales</taxon>
        <taxon>Nocardiaceae</taxon>
        <taxon>Rhodococcus</taxon>
    </lineage>
</organism>
<dbReference type="SUPFAM" id="SSF50475">
    <property type="entry name" value="FMN-binding split barrel"/>
    <property type="match status" value="1"/>
</dbReference>